<dbReference type="AlphaFoldDB" id="A0A1C0Y6S9"/>
<organism evidence="3 4">
    <name type="scientific">Caryophanon tenue</name>
    <dbReference type="NCBI Taxonomy" id="33978"/>
    <lineage>
        <taxon>Bacteria</taxon>
        <taxon>Bacillati</taxon>
        <taxon>Bacillota</taxon>
        <taxon>Bacilli</taxon>
        <taxon>Bacillales</taxon>
        <taxon>Caryophanaceae</taxon>
        <taxon>Caryophanon</taxon>
    </lineage>
</organism>
<evidence type="ECO:0000313" key="3">
    <source>
        <dbReference type="EMBL" id="OCS82854.1"/>
    </source>
</evidence>
<evidence type="ECO:0000256" key="2">
    <source>
        <dbReference type="SAM" id="Phobius"/>
    </source>
</evidence>
<evidence type="ECO:0000313" key="4">
    <source>
        <dbReference type="Proteomes" id="UP000093199"/>
    </source>
</evidence>
<keyword evidence="1" id="KW-0175">Coiled coil</keyword>
<accession>A0A1C0Y6S9</accession>
<name>A0A1C0Y6S9_9BACL</name>
<feature type="transmembrane region" description="Helical" evidence="2">
    <location>
        <begin position="754"/>
        <end position="775"/>
    </location>
</feature>
<evidence type="ECO:0000256" key="1">
    <source>
        <dbReference type="SAM" id="Coils"/>
    </source>
</evidence>
<dbReference type="InterPro" id="IPR027417">
    <property type="entry name" value="P-loop_NTPase"/>
</dbReference>
<reference evidence="3 4" key="1">
    <citation type="submission" date="2016-07" db="EMBL/GenBank/DDBJ databases">
        <title>Caryophanon tenue genome sequencing.</title>
        <authorList>
            <person name="Verma A."/>
            <person name="Pal Y."/>
            <person name="Krishnamurthi S."/>
        </authorList>
    </citation>
    <scope>NUCLEOTIDE SEQUENCE [LARGE SCALE GENOMIC DNA]</scope>
    <source>
        <strain evidence="3 4">DSM 14152</strain>
    </source>
</reference>
<keyword evidence="4" id="KW-1185">Reference proteome</keyword>
<dbReference type="Proteomes" id="UP000093199">
    <property type="component" value="Unassembled WGS sequence"/>
</dbReference>
<keyword evidence="2" id="KW-1133">Transmembrane helix</keyword>
<keyword evidence="2" id="KW-0812">Transmembrane</keyword>
<dbReference type="Gene3D" id="3.40.50.300">
    <property type="entry name" value="P-loop containing nucleotide triphosphate hydrolases"/>
    <property type="match status" value="1"/>
</dbReference>
<keyword evidence="2" id="KW-0472">Membrane</keyword>
<dbReference type="RefSeq" id="WP_066547396.1">
    <property type="nucleotide sequence ID" value="NZ_MASJ01000039.1"/>
</dbReference>
<dbReference type="OrthoDB" id="9817341at2"/>
<dbReference type="EMBL" id="MASJ01000039">
    <property type="protein sequence ID" value="OCS82854.1"/>
    <property type="molecule type" value="Genomic_DNA"/>
</dbReference>
<gene>
    <name evidence="3" type="ORF">A6M13_05495</name>
</gene>
<feature type="coiled-coil region" evidence="1">
    <location>
        <begin position="605"/>
        <end position="654"/>
    </location>
</feature>
<proteinExistence type="predicted"/>
<protein>
    <submittedName>
        <fullName evidence="3">Uncharacterized protein</fullName>
    </submittedName>
</protein>
<dbReference type="SUPFAM" id="SSF52540">
    <property type="entry name" value="P-loop containing nucleoside triphosphate hydrolases"/>
    <property type="match status" value="1"/>
</dbReference>
<comment type="caution">
    <text evidence="3">The sequence shown here is derived from an EMBL/GenBank/DDBJ whole genome shotgun (WGS) entry which is preliminary data.</text>
</comment>
<sequence>MNITLTNQVQRLKQELIAYVTACTERAYVTEDAGRYFIDALKAMPTVPHYALTGLSGVGTTTILELLLGRIAANCPPSTIFMHEQMVMTTDATVFLHDIDTLQDCLIQYTLPNDVPDACNMVLWVTQYGNIGSVEEQQYLQALKEAGKTIICVVNMIDIHEQLTNESLEEHVIRQLQPLQPYITAHLCISAAYAKAAQEFYDDELYIRSGFHLVEQFFEEHEYFYVQQLEACWMLFEPFIEYIEAIMRTSVKDVADLVHQAALQMTEMLLIEQEQAQQLHQQPLEQFLPPFETSIRAYMAHEQFQQGVLKQATLQVETLFAMPATVQELEDVVGFLLQGDAPIGDDHHIYVQLQRAYQQVHALLDKFARTQKAHMLANVKQEQVAHYRLHEDIVAYDEAYAFHTERLTAIEAAFQHPLHIDLMPAPDLQIDESRVVLDDAPYPFSLPFTFERFVVEYMDEQLTFILDEVSQQLEASASILAEMDQIAQSANEDAQKMRSFQERLEQAETINELLLLFDGQLEDDKYAQERFELFHELIESYRVMQAKIDVYDEQALQTLLQHEQTYKAIIAHYRHLALLTNADKRELRAIVQDYNGIQAFRKQQYEELARAYEDLDNQATEHKQMLIREYDRYMRLYKEQLQQRESVMNEWQQALEERQQALVKRDRLRVLQHIEQSAEQHQALQPLVLRITDMFAAIEAAYDYDMPQLPTYEAKDYNTVSIKDAAIPVEQEYPQFAEIQQIATKYEVVPYRGIFITGVSVITMWVLFSCIYAVLYATGFVDIPLSELFGQL</sequence>